<dbReference type="Proteomes" id="UP000087171">
    <property type="component" value="Chromosome Ca4"/>
</dbReference>
<dbReference type="InterPro" id="IPR025776">
    <property type="entry name" value="SUVR4/1/2"/>
</dbReference>
<gene>
    <name evidence="7" type="primary">LOC101490037</name>
</gene>
<evidence type="ECO:0000313" key="7">
    <source>
        <dbReference type="RefSeq" id="XP_012569778.1"/>
    </source>
</evidence>
<dbReference type="SMART" id="SM00317">
    <property type="entry name" value="SET"/>
    <property type="match status" value="1"/>
</dbReference>
<dbReference type="Pfam" id="PF05033">
    <property type="entry name" value="Pre-SET"/>
    <property type="match status" value="1"/>
</dbReference>
<evidence type="ECO:0000259" key="4">
    <source>
        <dbReference type="PROSITE" id="PS50280"/>
    </source>
</evidence>
<dbReference type="PROSITE" id="PS51580">
    <property type="entry name" value="SAM_MT43_3"/>
    <property type="match status" value="1"/>
</dbReference>
<evidence type="ECO:0000256" key="3">
    <source>
        <dbReference type="SAM" id="MobiDB-lite"/>
    </source>
</evidence>
<feature type="region of interest" description="Disordered" evidence="3">
    <location>
        <begin position="58"/>
        <end position="205"/>
    </location>
</feature>
<dbReference type="GO" id="GO:0008270">
    <property type="term" value="F:zinc ion binding"/>
    <property type="evidence" value="ECO:0007669"/>
    <property type="project" value="InterPro"/>
</dbReference>
<dbReference type="PANTHER" id="PTHR46450:SF1">
    <property type="entry name" value="INACTIVE HISTONE-LYSINE N-METHYLTRANSFERASE SUVR1-RELATED"/>
    <property type="match status" value="1"/>
</dbReference>
<dbReference type="InterPro" id="IPR043017">
    <property type="entry name" value="WIYLD_dom_sf"/>
</dbReference>
<dbReference type="PANTHER" id="PTHR46450">
    <property type="entry name" value="INACTIVE HISTONE-LYSINE N-METHYLTRANSFERASE SUVR1-RELATED"/>
    <property type="match status" value="1"/>
</dbReference>
<evidence type="ECO:0000256" key="1">
    <source>
        <dbReference type="ARBA" id="ARBA00004286"/>
    </source>
</evidence>
<dbReference type="InterPro" id="IPR018848">
    <property type="entry name" value="WIYLD_domain"/>
</dbReference>
<dbReference type="PROSITE" id="PS50867">
    <property type="entry name" value="PRE_SET"/>
    <property type="match status" value="1"/>
</dbReference>
<dbReference type="InterPro" id="IPR007728">
    <property type="entry name" value="Pre-SET_dom"/>
</dbReference>
<dbReference type="Gene3D" id="1.10.8.850">
    <property type="entry name" value="Histone-lysine N methyltransferase , C-terminal domain-like"/>
    <property type="match status" value="1"/>
</dbReference>
<feature type="compositionally biased region" description="Polar residues" evidence="3">
    <location>
        <begin position="241"/>
        <end position="253"/>
    </location>
</feature>
<name>A0A1S3E2V3_CICAR</name>
<feature type="compositionally biased region" description="Basic and acidic residues" evidence="3">
    <location>
        <begin position="438"/>
        <end position="451"/>
    </location>
</feature>
<dbReference type="RefSeq" id="XP_012569778.1">
    <property type="nucleotide sequence ID" value="XM_012714324.2"/>
</dbReference>
<dbReference type="PaxDb" id="3827-XP_004495064.1"/>
<dbReference type="OrthoDB" id="308383at2759"/>
<dbReference type="AlphaFoldDB" id="A0A1S3E2V3"/>
<dbReference type="InterPro" id="IPR001214">
    <property type="entry name" value="SET_dom"/>
</dbReference>
<comment type="subcellular location">
    <subcellularLocation>
        <location evidence="1">Chromosome</location>
    </subcellularLocation>
</comment>
<evidence type="ECO:0000313" key="6">
    <source>
        <dbReference type="Proteomes" id="UP000087171"/>
    </source>
</evidence>
<evidence type="ECO:0000259" key="5">
    <source>
        <dbReference type="PROSITE" id="PS50867"/>
    </source>
</evidence>
<dbReference type="Gene3D" id="2.170.270.10">
    <property type="entry name" value="SET domain"/>
    <property type="match status" value="1"/>
</dbReference>
<feature type="domain" description="SET" evidence="4">
    <location>
        <begin position="635"/>
        <end position="768"/>
    </location>
</feature>
<accession>A0A1S3E2V3</accession>
<feature type="compositionally biased region" description="Acidic residues" evidence="3">
    <location>
        <begin position="75"/>
        <end position="84"/>
    </location>
</feature>
<sequence length="807" mass="90062">MATKQKVAAAYRAMQNLEIPEAKVKPVLKKLLKLYDKNWELIEEENYRALADAIFESNDFEEPEEQKKNKKVNEEEMEDEEASMNDEAARPLKRLRLRGQESQHGDCVTNDSPSSAASPLKKLRIEKATTLQSFPAQQPQNKAVSSDGNVRIEARLGPMRDASSDRGKQPASPQVSLGGRRHISERGSPSKQPSVEPGKSLLPSNQTPHAYALIIPKDEPVDEVPEYEVPIAVIPPEPSSLRDSSMKNGTTRKQAGHVPVASSQHRDRVRNEDIRPSSNKEVASNVVIASSAKGEVKLSLSCNSAIAGPDFRMANQEQLLKMMEDKCLRSYKITDPNFSIAKMLRDICDCMLEFSTDSNGDSKEGSMTRSGVDVLKESEAHDTPIVEGNKELDILSHSSNGSVHVNSFSALVSPRSPFSPTNQSSLDDGVLLSKMDKSHDFSQSDGKKQLEDPVSPNSRSLVIVPHHQLTADDARSFHDVNDLTKGNENVQISWVNETTDDFPPSFNYIPQNLVFQDAHVNISLSRIGTADCCSCVGSCVYSTHCACTDKAGGELAYTAQGLMKEETLEECIAISHNPQQHYFYCKDCPLERSKNDGCLEPCKGHLKRKFIKECWSKCGCGKQCGNRVIQRGITYNLQVFFTSEEKGWGLRTLEDLPKGAFVCEFAGEILTIGELHERNMKCTENGKSMYPILLDADWDSGFVKDEEALCLDAASFGNIARFINHRCFDANLVEIPIQIECPDRYYYHFALFTSRNIAAQEELTWDYGIDFDDHDQPVKLFQCRCGSKFCRNMKRSTRTTRSVTIAR</sequence>
<dbReference type="InterPro" id="IPR046341">
    <property type="entry name" value="SET_dom_sf"/>
</dbReference>
<feature type="region of interest" description="Disordered" evidence="3">
    <location>
        <begin position="235"/>
        <end position="278"/>
    </location>
</feature>
<keyword evidence="2" id="KW-0158">Chromosome</keyword>
<dbReference type="CDD" id="cd10538">
    <property type="entry name" value="SET_SETDB-like"/>
    <property type="match status" value="1"/>
</dbReference>
<dbReference type="eggNOG" id="KOG1082">
    <property type="taxonomic scope" value="Eukaryota"/>
</dbReference>
<feature type="compositionally biased region" description="Basic and acidic residues" evidence="3">
    <location>
        <begin position="65"/>
        <end position="74"/>
    </location>
</feature>
<organism evidence="6 7">
    <name type="scientific">Cicer arietinum</name>
    <name type="common">Chickpea</name>
    <name type="synonym">Garbanzo</name>
    <dbReference type="NCBI Taxonomy" id="3827"/>
    <lineage>
        <taxon>Eukaryota</taxon>
        <taxon>Viridiplantae</taxon>
        <taxon>Streptophyta</taxon>
        <taxon>Embryophyta</taxon>
        <taxon>Tracheophyta</taxon>
        <taxon>Spermatophyta</taxon>
        <taxon>Magnoliopsida</taxon>
        <taxon>eudicotyledons</taxon>
        <taxon>Gunneridae</taxon>
        <taxon>Pentapetalae</taxon>
        <taxon>rosids</taxon>
        <taxon>fabids</taxon>
        <taxon>Fabales</taxon>
        <taxon>Fabaceae</taxon>
        <taxon>Papilionoideae</taxon>
        <taxon>50 kb inversion clade</taxon>
        <taxon>NPAAA clade</taxon>
        <taxon>Hologalegina</taxon>
        <taxon>IRL clade</taxon>
        <taxon>Cicereae</taxon>
        <taxon>Cicer</taxon>
    </lineage>
</organism>
<reference evidence="6" key="1">
    <citation type="journal article" date="2013" name="Nat. Biotechnol.">
        <title>Draft genome sequence of chickpea (Cicer arietinum) provides a resource for trait improvement.</title>
        <authorList>
            <person name="Varshney R.K."/>
            <person name="Song C."/>
            <person name="Saxena R.K."/>
            <person name="Azam S."/>
            <person name="Yu S."/>
            <person name="Sharpe A.G."/>
            <person name="Cannon S."/>
            <person name="Baek J."/>
            <person name="Rosen B.D."/>
            <person name="Tar'an B."/>
            <person name="Millan T."/>
            <person name="Zhang X."/>
            <person name="Ramsay L.D."/>
            <person name="Iwata A."/>
            <person name="Wang Y."/>
            <person name="Nelson W."/>
            <person name="Farmer A.D."/>
            <person name="Gaur P.M."/>
            <person name="Soderlund C."/>
            <person name="Penmetsa R.V."/>
            <person name="Xu C."/>
            <person name="Bharti A.K."/>
            <person name="He W."/>
            <person name="Winter P."/>
            <person name="Zhao S."/>
            <person name="Hane J.K."/>
            <person name="Carrasquilla-Garcia N."/>
            <person name="Condie J.A."/>
            <person name="Upadhyaya H.D."/>
            <person name="Luo M.C."/>
            <person name="Thudi M."/>
            <person name="Gowda C.L."/>
            <person name="Singh N.P."/>
            <person name="Lichtenzveig J."/>
            <person name="Gali K.K."/>
            <person name="Rubio J."/>
            <person name="Nadarajan N."/>
            <person name="Dolezel J."/>
            <person name="Bansal K.C."/>
            <person name="Xu X."/>
            <person name="Edwards D."/>
            <person name="Zhang G."/>
            <person name="Kahl G."/>
            <person name="Gil J."/>
            <person name="Singh K.B."/>
            <person name="Datta S.K."/>
            <person name="Jackson S.A."/>
            <person name="Wang J."/>
            <person name="Cook D.R."/>
        </authorList>
    </citation>
    <scope>NUCLEOTIDE SEQUENCE [LARGE SCALE GENOMIC DNA]</scope>
    <source>
        <strain evidence="6">cv. CDC Frontier</strain>
    </source>
</reference>
<feature type="compositionally biased region" description="Polar residues" evidence="3">
    <location>
        <begin position="129"/>
        <end position="148"/>
    </location>
</feature>
<dbReference type="SMART" id="SM00468">
    <property type="entry name" value="PreSET"/>
    <property type="match status" value="1"/>
</dbReference>
<dbReference type="Pfam" id="PF10440">
    <property type="entry name" value="WIYLD"/>
    <property type="match status" value="1"/>
</dbReference>
<feature type="region of interest" description="Disordered" evidence="3">
    <location>
        <begin position="438"/>
        <end position="457"/>
    </location>
</feature>
<protein>
    <submittedName>
        <fullName evidence="7">Histone-lysine N-methyltransferase SUVR4-like isoform X1</fullName>
    </submittedName>
</protein>
<proteinExistence type="predicted"/>
<dbReference type="KEGG" id="cam:101490037"/>
<dbReference type="PROSITE" id="PS50280">
    <property type="entry name" value="SET"/>
    <property type="match status" value="1"/>
</dbReference>
<dbReference type="STRING" id="3827.A0A1S3E2V3"/>
<dbReference type="GO" id="GO:0042054">
    <property type="term" value="F:histone methyltransferase activity"/>
    <property type="evidence" value="ECO:0007669"/>
    <property type="project" value="InterPro"/>
</dbReference>
<dbReference type="GO" id="GO:0005634">
    <property type="term" value="C:nucleus"/>
    <property type="evidence" value="ECO:0007669"/>
    <property type="project" value="InterPro"/>
</dbReference>
<feature type="compositionally biased region" description="Basic and acidic residues" evidence="3">
    <location>
        <begin position="264"/>
        <end position="275"/>
    </location>
</feature>
<reference evidence="7" key="2">
    <citation type="submission" date="2025-08" db="UniProtKB">
        <authorList>
            <consortium name="RefSeq"/>
        </authorList>
    </citation>
    <scope>IDENTIFICATION</scope>
    <source>
        <tissue evidence="7">Etiolated seedlings</tissue>
    </source>
</reference>
<feature type="domain" description="Pre-SET" evidence="5">
    <location>
        <begin position="531"/>
        <end position="632"/>
    </location>
</feature>
<keyword evidence="6" id="KW-1185">Reference proteome</keyword>
<evidence type="ECO:0000256" key="2">
    <source>
        <dbReference type="ARBA" id="ARBA00022454"/>
    </source>
</evidence>
<dbReference type="GO" id="GO:0005694">
    <property type="term" value="C:chromosome"/>
    <property type="evidence" value="ECO:0007669"/>
    <property type="project" value="UniProtKB-SubCell"/>
</dbReference>
<dbReference type="Pfam" id="PF00856">
    <property type="entry name" value="SET"/>
    <property type="match status" value="1"/>
</dbReference>
<dbReference type="GeneID" id="101490037"/>
<dbReference type="SUPFAM" id="SSF82199">
    <property type="entry name" value="SET domain"/>
    <property type="match status" value="1"/>
</dbReference>